<evidence type="ECO:0000313" key="8">
    <source>
        <dbReference type="EMBL" id="QDU37297.1"/>
    </source>
</evidence>
<dbReference type="InterPro" id="IPR029056">
    <property type="entry name" value="Ribokinase-like"/>
</dbReference>
<dbReference type="Pfam" id="PF00294">
    <property type="entry name" value="PfkB"/>
    <property type="match status" value="1"/>
</dbReference>
<keyword evidence="4 8" id="KW-0418">Kinase</keyword>
<keyword evidence="9" id="KW-1185">Reference proteome</keyword>
<proteinExistence type="inferred from homology"/>
<evidence type="ECO:0000259" key="7">
    <source>
        <dbReference type="Pfam" id="PF00294"/>
    </source>
</evidence>
<dbReference type="Proteomes" id="UP000320496">
    <property type="component" value="Chromosome"/>
</dbReference>
<dbReference type="RefSeq" id="WP_197444200.1">
    <property type="nucleotide sequence ID" value="NZ_CP036275.1"/>
</dbReference>
<protein>
    <submittedName>
        <fullName evidence="8">Tagatose-6-phosphate kinase</fullName>
        <ecNumber evidence="8">2.7.1.144</ecNumber>
    </submittedName>
</protein>
<name>A0A517Z4E9_9PLAN</name>
<evidence type="ECO:0000256" key="2">
    <source>
        <dbReference type="ARBA" id="ARBA00022679"/>
    </source>
</evidence>
<comment type="similarity">
    <text evidence="1">Belongs to the carbohydrate kinase PfkB family.</text>
</comment>
<dbReference type="EC" id="2.7.1.144" evidence="8"/>
<evidence type="ECO:0000256" key="3">
    <source>
        <dbReference type="ARBA" id="ARBA00022741"/>
    </source>
</evidence>
<organism evidence="8 9">
    <name type="scientific">Maioricimonas rarisocia</name>
    <dbReference type="NCBI Taxonomy" id="2528026"/>
    <lineage>
        <taxon>Bacteria</taxon>
        <taxon>Pseudomonadati</taxon>
        <taxon>Planctomycetota</taxon>
        <taxon>Planctomycetia</taxon>
        <taxon>Planctomycetales</taxon>
        <taxon>Planctomycetaceae</taxon>
        <taxon>Maioricimonas</taxon>
    </lineage>
</organism>
<accession>A0A517Z4E9</accession>
<dbReference type="InterPro" id="IPR017583">
    <property type="entry name" value="Tagatose/fructose_Pkinase"/>
</dbReference>
<evidence type="ECO:0000256" key="1">
    <source>
        <dbReference type="ARBA" id="ARBA00010688"/>
    </source>
</evidence>
<dbReference type="PIRSF" id="PIRSF000535">
    <property type="entry name" value="1PFK/6PFK/LacC"/>
    <property type="match status" value="1"/>
</dbReference>
<reference evidence="8 9" key="1">
    <citation type="submission" date="2019-02" db="EMBL/GenBank/DDBJ databases">
        <title>Deep-cultivation of Planctomycetes and their phenomic and genomic characterization uncovers novel biology.</title>
        <authorList>
            <person name="Wiegand S."/>
            <person name="Jogler M."/>
            <person name="Boedeker C."/>
            <person name="Pinto D."/>
            <person name="Vollmers J."/>
            <person name="Rivas-Marin E."/>
            <person name="Kohn T."/>
            <person name="Peeters S.H."/>
            <person name="Heuer A."/>
            <person name="Rast P."/>
            <person name="Oberbeckmann S."/>
            <person name="Bunk B."/>
            <person name="Jeske O."/>
            <person name="Meyerdierks A."/>
            <person name="Storesund J.E."/>
            <person name="Kallscheuer N."/>
            <person name="Luecker S."/>
            <person name="Lage O.M."/>
            <person name="Pohl T."/>
            <person name="Merkel B.J."/>
            <person name="Hornburger P."/>
            <person name="Mueller R.-W."/>
            <person name="Bruemmer F."/>
            <person name="Labrenz M."/>
            <person name="Spormann A.M."/>
            <person name="Op den Camp H."/>
            <person name="Overmann J."/>
            <person name="Amann R."/>
            <person name="Jetten M.S.M."/>
            <person name="Mascher T."/>
            <person name="Medema M.H."/>
            <person name="Devos D.P."/>
            <person name="Kaster A.-K."/>
            <person name="Ovreas L."/>
            <person name="Rohde M."/>
            <person name="Galperin M.Y."/>
            <person name="Jogler C."/>
        </authorList>
    </citation>
    <scope>NUCLEOTIDE SEQUENCE [LARGE SCALE GENOMIC DNA]</scope>
    <source>
        <strain evidence="8 9">Mal4</strain>
    </source>
</reference>
<evidence type="ECO:0000313" key="9">
    <source>
        <dbReference type="Proteomes" id="UP000320496"/>
    </source>
</evidence>
<evidence type="ECO:0000256" key="6">
    <source>
        <dbReference type="PIRNR" id="PIRNR000535"/>
    </source>
</evidence>
<dbReference type="KEGG" id="mri:Mal4_16070"/>
<dbReference type="EMBL" id="CP036275">
    <property type="protein sequence ID" value="QDU37297.1"/>
    <property type="molecule type" value="Genomic_DNA"/>
</dbReference>
<evidence type="ECO:0000256" key="5">
    <source>
        <dbReference type="ARBA" id="ARBA00022840"/>
    </source>
</evidence>
<gene>
    <name evidence="8" type="primary">lacC</name>
    <name evidence="8" type="ORF">Mal4_16070</name>
</gene>
<sequence>MILAAGLSPAWQQIADFDQLRPGEVNRATQVHWCASGKVLNAAIAVHRLGAPCRGLSVAGGPAGHSLRADMQAEGVAMDWVETTAPSRVCTTIRETGPGRTTELVENAPALTQSDLETFLKVFEQAAATADVLVLSGSLPAGTPADFYRTMLQRAGKPAVLDIRGDELIHALECCPRVVKPNREELAATVDHPVDDEEGLRQAVRALQERGAEWVVITDGAGPVYAASPDEAWRFEPARPRELVNPIGCGDSLAAGLAVGISEGRGLVDAVRLGMGAAAANLENLLPARLEPGRAEALAAAVQASPLAW</sequence>
<feature type="domain" description="Carbohydrate kinase PfkB" evidence="7">
    <location>
        <begin position="19"/>
        <end position="283"/>
    </location>
</feature>
<evidence type="ECO:0000256" key="4">
    <source>
        <dbReference type="ARBA" id="ARBA00022777"/>
    </source>
</evidence>
<dbReference type="PANTHER" id="PTHR46566">
    <property type="entry name" value="1-PHOSPHOFRUCTOKINASE-RELATED"/>
    <property type="match status" value="1"/>
</dbReference>
<keyword evidence="5" id="KW-0067">ATP-binding</keyword>
<dbReference type="AlphaFoldDB" id="A0A517Z4E9"/>
<keyword evidence="2 6" id="KW-0808">Transferase</keyword>
<dbReference type="PANTHER" id="PTHR46566:SF2">
    <property type="entry name" value="ATP-DEPENDENT 6-PHOSPHOFRUCTOKINASE ISOZYME 2"/>
    <property type="match status" value="1"/>
</dbReference>
<dbReference type="GO" id="GO:0005524">
    <property type="term" value="F:ATP binding"/>
    <property type="evidence" value="ECO:0007669"/>
    <property type="project" value="UniProtKB-KW"/>
</dbReference>
<keyword evidence="3" id="KW-0547">Nucleotide-binding</keyword>
<dbReference type="Gene3D" id="3.40.1190.20">
    <property type="match status" value="1"/>
</dbReference>
<dbReference type="GO" id="GO:0005975">
    <property type="term" value="P:carbohydrate metabolic process"/>
    <property type="evidence" value="ECO:0007669"/>
    <property type="project" value="InterPro"/>
</dbReference>
<dbReference type="SUPFAM" id="SSF53613">
    <property type="entry name" value="Ribokinase-like"/>
    <property type="match status" value="1"/>
</dbReference>
<dbReference type="GO" id="GO:0009024">
    <property type="term" value="F:tagatose-6-phosphate kinase activity"/>
    <property type="evidence" value="ECO:0007669"/>
    <property type="project" value="UniProtKB-EC"/>
</dbReference>
<dbReference type="CDD" id="cd01164">
    <property type="entry name" value="FruK_PfkB_like"/>
    <property type="match status" value="1"/>
</dbReference>
<dbReference type="InterPro" id="IPR011611">
    <property type="entry name" value="PfkB_dom"/>
</dbReference>